<name>A0A5B8UKM1_9BACT</name>
<sequence>MPKREDGLLLLDIHGAGSKILLFTTGYSFDDYMADERTKDAVVRNFEIIGEAARNLSTVITEANPQVEWKKIIGFRNILVHDYFGIDHRIVWTAIQDFLPDTIKAIQKIIETTKGK</sequence>
<dbReference type="Proteomes" id="UP000321204">
    <property type="component" value="Chromosome"/>
</dbReference>
<evidence type="ECO:0000313" key="8">
    <source>
        <dbReference type="Proteomes" id="UP000321204"/>
    </source>
</evidence>
<dbReference type="InterPro" id="IPR051813">
    <property type="entry name" value="HepT_RNase_toxin"/>
</dbReference>
<evidence type="ECO:0000256" key="2">
    <source>
        <dbReference type="ARBA" id="ARBA00022649"/>
    </source>
</evidence>
<evidence type="ECO:0000256" key="5">
    <source>
        <dbReference type="ARBA" id="ARBA00022801"/>
    </source>
</evidence>
<comment type="similarity">
    <text evidence="6">Belongs to the HepT RNase toxin family.</text>
</comment>
<dbReference type="EMBL" id="CP042433">
    <property type="protein sequence ID" value="QEC57237.1"/>
    <property type="molecule type" value="Genomic_DNA"/>
</dbReference>
<dbReference type="InterPro" id="IPR037038">
    <property type="entry name" value="HepT-like_sf"/>
</dbReference>
<dbReference type="RefSeq" id="WP_146789343.1">
    <property type="nucleotide sequence ID" value="NZ_BAABIO010000003.1"/>
</dbReference>
<dbReference type="Pfam" id="PF01934">
    <property type="entry name" value="HepT-like"/>
    <property type="match status" value="1"/>
</dbReference>
<organism evidence="7 8">
    <name type="scientific">Flavisolibacter ginsenosidimutans</name>
    <dbReference type="NCBI Taxonomy" id="661481"/>
    <lineage>
        <taxon>Bacteria</taxon>
        <taxon>Pseudomonadati</taxon>
        <taxon>Bacteroidota</taxon>
        <taxon>Chitinophagia</taxon>
        <taxon>Chitinophagales</taxon>
        <taxon>Chitinophagaceae</taxon>
        <taxon>Flavisolibacter</taxon>
    </lineage>
</organism>
<reference evidence="7 8" key="1">
    <citation type="journal article" date="2015" name="Int. J. Syst. Evol. Microbiol.">
        <title>Flavisolibacter ginsenosidimutans sp. nov., with ginsenoside-converting activity isolated from soil used for cultivating ginseng.</title>
        <authorList>
            <person name="Zhao Y."/>
            <person name="Liu Q."/>
            <person name="Kang M.S."/>
            <person name="Jin F."/>
            <person name="Yu H."/>
            <person name="Im W.T."/>
        </authorList>
    </citation>
    <scope>NUCLEOTIDE SEQUENCE [LARGE SCALE GENOMIC DNA]</scope>
    <source>
        <strain evidence="7 8">Gsoil 636</strain>
    </source>
</reference>
<dbReference type="GO" id="GO:0004540">
    <property type="term" value="F:RNA nuclease activity"/>
    <property type="evidence" value="ECO:0007669"/>
    <property type="project" value="InterPro"/>
</dbReference>
<gene>
    <name evidence="7" type="ORF">FSB75_15465</name>
</gene>
<dbReference type="GO" id="GO:0016787">
    <property type="term" value="F:hydrolase activity"/>
    <property type="evidence" value="ECO:0007669"/>
    <property type="project" value="UniProtKB-KW"/>
</dbReference>
<dbReference type="InterPro" id="IPR008201">
    <property type="entry name" value="HepT-like"/>
</dbReference>
<keyword evidence="2" id="KW-1277">Toxin-antitoxin system</keyword>
<accession>A0A5B8UKM1</accession>
<evidence type="ECO:0000313" key="7">
    <source>
        <dbReference type="EMBL" id="QEC57237.1"/>
    </source>
</evidence>
<keyword evidence="1" id="KW-0597">Phosphoprotein</keyword>
<keyword evidence="5" id="KW-0378">Hydrolase</keyword>
<dbReference type="Gene3D" id="1.20.120.580">
    <property type="entry name" value="bsu32300-like"/>
    <property type="match status" value="1"/>
</dbReference>
<dbReference type="AlphaFoldDB" id="A0A5B8UKM1"/>
<protein>
    <submittedName>
        <fullName evidence="7">DUF86 domain-containing protein</fullName>
    </submittedName>
</protein>
<keyword evidence="3" id="KW-0540">Nuclease</keyword>
<dbReference type="PANTHER" id="PTHR34139:SF1">
    <property type="entry name" value="RNASE MJ1380-RELATED"/>
    <property type="match status" value="1"/>
</dbReference>
<evidence type="ECO:0000256" key="4">
    <source>
        <dbReference type="ARBA" id="ARBA00022741"/>
    </source>
</evidence>
<dbReference type="KEGG" id="fgg:FSB75_15465"/>
<evidence type="ECO:0000256" key="3">
    <source>
        <dbReference type="ARBA" id="ARBA00022722"/>
    </source>
</evidence>
<dbReference type="PANTHER" id="PTHR34139">
    <property type="entry name" value="UPF0331 PROTEIN MJ0127"/>
    <property type="match status" value="1"/>
</dbReference>
<keyword evidence="4" id="KW-0547">Nucleotide-binding</keyword>
<evidence type="ECO:0000256" key="6">
    <source>
        <dbReference type="ARBA" id="ARBA00024207"/>
    </source>
</evidence>
<keyword evidence="8" id="KW-1185">Reference proteome</keyword>
<proteinExistence type="inferred from homology"/>
<dbReference type="GO" id="GO:0000166">
    <property type="term" value="F:nucleotide binding"/>
    <property type="evidence" value="ECO:0007669"/>
    <property type="project" value="UniProtKB-KW"/>
</dbReference>
<dbReference type="OrthoDB" id="955324at2"/>
<dbReference type="GO" id="GO:0110001">
    <property type="term" value="C:toxin-antitoxin complex"/>
    <property type="evidence" value="ECO:0007669"/>
    <property type="project" value="InterPro"/>
</dbReference>
<evidence type="ECO:0000256" key="1">
    <source>
        <dbReference type="ARBA" id="ARBA00022553"/>
    </source>
</evidence>